<sequence>MDILQKIKNSILIISEQPEISNLTEKFLKLGDFEVIKSTNAKDALKILDEYYDDIVPHYRGNPGE</sequence>
<comment type="caution">
    <text evidence="1">The sequence shown here is derived from an EMBL/GenBank/DDBJ whole genome shotgun (WGS) entry which is preliminary data.</text>
</comment>
<reference evidence="1" key="1">
    <citation type="journal article" date="2015" name="Nature">
        <title>Complex archaea that bridge the gap between prokaryotes and eukaryotes.</title>
        <authorList>
            <person name="Spang A."/>
            <person name="Saw J.H."/>
            <person name="Jorgensen S.L."/>
            <person name="Zaremba-Niedzwiedzka K."/>
            <person name="Martijn J."/>
            <person name="Lind A.E."/>
            <person name="van Eijk R."/>
            <person name="Schleper C."/>
            <person name="Guy L."/>
            <person name="Ettema T.J."/>
        </authorList>
    </citation>
    <scope>NUCLEOTIDE SEQUENCE</scope>
</reference>
<evidence type="ECO:0000313" key="1">
    <source>
        <dbReference type="EMBL" id="KKM20948.1"/>
    </source>
</evidence>
<evidence type="ECO:0008006" key="2">
    <source>
        <dbReference type="Google" id="ProtNLM"/>
    </source>
</evidence>
<gene>
    <name evidence="1" type="ORF">LCGC14_1640390</name>
</gene>
<name>A0A0F9KFN1_9ZZZZ</name>
<accession>A0A0F9KFN1</accession>
<dbReference type="AlphaFoldDB" id="A0A0F9KFN1"/>
<proteinExistence type="predicted"/>
<organism evidence="1">
    <name type="scientific">marine sediment metagenome</name>
    <dbReference type="NCBI Taxonomy" id="412755"/>
    <lineage>
        <taxon>unclassified sequences</taxon>
        <taxon>metagenomes</taxon>
        <taxon>ecological metagenomes</taxon>
    </lineage>
</organism>
<dbReference type="EMBL" id="LAZR01013663">
    <property type="protein sequence ID" value="KKM20948.1"/>
    <property type="molecule type" value="Genomic_DNA"/>
</dbReference>
<protein>
    <recommendedName>
        <fullName evidence="2">Response regulatory domain-containing protein</fullName>
    </recommendedName>
</protein>